<sequence>MSTPVGGDPKVVPREASQLQTTQVIYQGICGIPNAPFYGGDSYSFKFTVECPRPLCNLPVGKAVNHDAESQFLQCVISQHNQEIFAARQWICQSCAKPAKVLYHGMVPFLNPGLGASTAFQPSVWDSVVPICISAGECDRRAEQAAKDFISDGLPGALIQSTYACEQCGGVKNTKRCTGCKRIWSSVYCHCRGENLTHMVCCETQVLLKGMPVKGLAEAQEAMSPGTERVRRK</sequence>
<reference evidence="1 2" key="1">
    <citation type="submission" date="2017-10" db="EMBL/GenBank/DDBJ databases">
        <title>Comparative genomics in systemic dimorphic fungi from Ajellomycetaceae.</title>
        <authorList>
            <person name="Munoz J.F."/>
            <person name="Mcewen J.G."/>
            <person name="Clay O.K."/>
            <person name="Cuomo C.A."/>
        </authorList>
    </citation>
    <scope>NUCLEOTIDE SEQUENCE [LARGE SCALE GENOMIC DNA]</scope>
    <source>
        <strain evidence="1 2">UAMH4076</strain>
    </source>
</reference>
<organism evidence="1 2">
    <name type="scientific">[Emmonsia] crescens</name>
    <dbReference type="NCBI Taxonomy" id="73230"/>
    <lineage>
        <taxon>Eukaryota</taxon>
        <taxon>Fungi</taxon>
        <taxon>Dikarya</taxon>
        <taxon>Ascomycota</taxon>
        <taxon>Pezizomycotina</taxon>
        <taxon>Eurotiomycetes</taxon>
        <taxon>Eurotiomycetidae</taxon>
        <taxon>Onygenales</taxon>
        <taxon>Ajellomycetaceae</taxon>
        <taxon>Emergomyces</taxon>
    </lineage>
</organism>
<dbReference type="STRING" id="73230.A0A2B7ZFB6"/>
<comment type="caution">
    <text evidence="1">The sequence shown here is derived from an EMBL/GenBank/DDBJ whole genome shotgun (WGS) entry which is preliminary data.</text>
</comment>
<evidence type="ECO:0000313" key="2">
    <source>
        <dbReference type="Proteomes" id="UP000226031"/>
    </source>
</evidence>
<dbReference type="VEuPathDB" id="FungiDB:EMCG_09320"/>
<protein>
    <recommendedName>
        <fullName evidence="3">MYND-type domain-containing protein</fullName>
    </recommendedName>
</protein>
<accession>A0A2B7ZFB6</accession>
<keyword evidence="2" id="KW-1185">Reference proteome</keyword>
<name>A0A2B7ZFB6_9EURO</name>
<dbReference type="AlphaFoldDB" id="A0A2B7ZFB6"/>
<evidence type="ECO:0008006" key="3">
    <source>
        <dbReference type="Google" id="ProtNLM"/>
    </source>
</evidence>
<evidence type="ECO:0000313" key="1">
    <source>
        <dbReference type="EMBL" id="PGH31883.1"/>
    </source>
</evidence>
<proteinExistence type="predicted"/>
<gene>
    <name evidence="1" type="ORF">GX50_05318</name>
</gene>
<dbReference type="EMBL" id="PDND01000111">
    <property type="protein sequence ID" value="PGH31883.1"/>
    <property type="molecule type" value="Genomic_DNA"/>
</dbReference>
<dbReference type="Proteomes" id="UP000226031">
    <property type="component" value="Unassembled WGS sequence"/>
</dbReference>